<keyword evidence="3" id="KW-1185">Reference proteome</keyword>
<name>A0AA38RFD0_9PEZI</name>
<organism evidence="2 3">
    <name type="scientific">Coniochaeta hoffmannii</name>
    <dbReference type="NCBI Taxonomy" id="91930"/>
    <lineage>
        <taxon>Eukaryota</taxon>
        <taxon>Fungi</taxon>
        <taxon>Dikarya</taxon>
        <taxon>Ascomycota</taxon>
        <taxon>Pezizomycotina</taxon>
        <taxon>Sordariomycetes</taxon>
        <taxon>Sordariomycetidae</taxon>
        <taxon>Coniochaetales</taxon>
        <taxon>Coniochaetaceae</taxon>
        <taxon>Coniochaeta</taxon>
    </lineage>
</organism>
<feature type="region of interest" description="Disordered" evidence="1">
    <location>
        <begin position="1"/>
        <end position="38"/>
    </location>
</feature>
<comment type="caution">
    <text evidence="2">The sequence shown here is derived from an EMBL/GenBank/DDBJ whole genome shotgun (WGS) entry which is preliminary data.</text>
</comment>
<dbReference type="AlphaFoldDB" id="A0AA38RFD0"/>
<protein>
    <submittedName>
        <fullName evidence="2">Uncharacterized protein</fullName>
    </submittedName>
</protein>
<feature type="compositionally biased region" description="Basic and acidic residues" evidence="1">
    <location>
        <begin position="21"/>
        <end position="38"/>
    </location>
</feature>
<proteinExistence type="predicted"/>
<accession>A0AA38RFD0</accession>
<evidence type="ECO:0000313" key="2">
    <source>
        <dbReference type="EMBL" id="KAJ9129388.1"/>
    </source>
</evidence>
<dbReference type="EMBL" id="JANBVN010000355">
    <property type="protein sequence ID" value="KAJ9129388.1"/>
    <property type="molecule type" value="Genomic_DNA"/>
</dbReference>
<gene>
    <name evidence="2" type="ORF">NKR19_g10395</name>
</gene>
<evidence type="ECO:0000313" key="3">
    <source>
        <dbReference type="Proteomes" id="UP001174691"/>
    </source>
</evidence>
<reference evidence="2" key="1">
    <citation type="submission" date="2022-07" db="EMBL/GenBank/DDBJ databases">
        <title>Fungi with potential for degradation of polypropylene.</title>
        <authorList>
            <person name="Gostincar C."/>
        </authorList>
    </citation>
    <scope>NUCLEOTIDE SEQUENCE</scope>
    <source>
        <strain evidence="2">EXF-13287</strain>
    </source>
</reference>
<evidence type="ECO:0000256" key="1">
    <source>
        <dbReference type="SAM" id="MobiDB-lite"/>
    </source>
</evidence>
<sequence>MTEAPSTPGQWETNENNTSETLHRKSAAEGDMPQDRVPDDMMEEVPVLEWSVHRCMQAIDEARVAHAIYQRECARLRAGLRFLAAEFARLDAHLDDIKEQHGERKKTANPGLDIPIPFPFLQQPGRRKQISFIKRHLEALSGADYNPDRSAGTTSFIANTIHFSYVLRRAMER</sequence>
<feature type="compositionally biased region" description="Polar residues" evidence="1">
    <location>
        <begin position="1"/>
        <end position="20"/>
    </location>
</feature>
<dbReference type="Proteomes" id="UP001174691">
    <property type="component" value="Unassembled WGS sequence"/>
</dbReference>